<gene>
    <name evidence="3" type="primary">tcp11l2</name>
</gene>
<dbReference type="PANTHER" id="PTHR12832">
    <property type="entry name" value="TESTIS-SPECIFIC PROTEIN PBS13 T-COMPLEX 11"/>
    <property type="match status" value="1"/>
</dbReference>
<feature type="compositionally biased region" description="Polar residues" evidence="2">
    <location>
        <begin position="30"/>
        <end position="43"/>
    </location>
</feature>
<feature type="region of interest" description="Disordered" evidence="2">
    <location>
        <begin position="1"/>
        <end position="43"/>
    </location>
</feature>
<dbReference type="Pfam" id="PF05794">
    <property type="entry name" value="Tcp11"/>
    <property type="match status" value="2"/>
</dbReference>
<reference evidence="3" key="3">
    <citation type="submission" date="2025-09" db="UniProtKB">
        <authorList>
            <consortium name="Ensembl"/>
        </authorList>
    </citation>
    <scope>IDENTIFICATION</scope>
</reference>
<keyword evidence="4" id="KW-1185">Reference proteome</keyword>
<dbReference type="AlphaFoldDB" id="A0A671VPB2"/>
<accession>A0A671VPB2</accession>
<dbReference type="InterPro" id="IPR008862">
    <property type="entry name" value="Tcp11"/>
</dbReference>
<dbReference type="GeneTree" id="ENSGT00940000157835"/>
<name>A0A671VPB2_SPAAU</name>
<evidence type="ECO:0000313" key="3">
    <source>
        <dbReference type="Ensembl" id="ENSSAUP00010028270.1"/>
    </source>
</evidence>
<evidence type="ECO:0000313" key="4">
    <source>
        <dbReference type="Proteomes" id="UP000472265"/>
    </source>
</evidence>
<evidence type="ECO:0000256" key="1">
    <source>
        <dbReference type="ARBA" id="ARBA00010954"/>
    </source>
</evidence>
<sequence length="225" mass="25089">MPLNDERPTSTSSGEDQGSDVESSSERCDSMTSTSDLDCSRESFTSDCSSKHCTPSSSPPKTLNLDEVMESARDLFNLRLAHEVVMNRNFHLEPESLPQDSLWKAVRDNVHKAFWDILESEGQICSITQKDNPIRSLVEDRVQQYFMALICDPKSQLKLEQVPAGLTPIKPQLALIGAKFISLVNYNKSVYGPFYADIIRKLMFVSSPPTANPPSDTTRESVPSN</sequence>
<dbReference type="GO" id="GO:0007165">
    <property type="term" value="P:signal transduction"/>
    <property type="evidence" value="ECO:0007669"/>
    <property type="project" value="TreeGrafter"/>
</dbReference>
<dbReference type="Proteomes" id="UP000472265">
    <property type="component" value="Chromosome 14"/>
</dbReference>
<reference evidence="3" key="1">
    <citation type="submission" date="2021-04" db="EMBL/GenBank/DDBJ databases">
        <authorList>
            <consortium name="Wellcome Sanger Institute Data Sharing"/>
        </authorList>
    </citation>
    <scope>NUCLEOTIDE SEQUENCE [LARGE SCALE GENOMIC DNA]</scope>
</reference>
<reference evidence="3" key="2">
    <citation type="submission" date="2025-08" db="UniProtKB">
        <authorList>
            <consortium name="Ensembl"/>
        </authorList>
    </citation>
    <scope>IDENTIFICATION</scope>
</reference>
<comment type="similarity">
    <text evidence="1">Belongs to the TCP11 family.</text>
</comment>
<feature type="compositionally biased region" description="Polar residues" evidence="2">
    <location>
        <begin position="9"/>
        <end position="22"/>
    </location>
</feature>
<proteinExistence type="inferred from homology"/>
<evidence type="ECO:0000256" key="2">
    <source>
        <dbReference type="SAM" id="MobiDB-lite"/>
    </source>
</evidence>
<organism evidence="3 4">
    <name type="scientific">Sparus aurata</name>
    <name type="common">Gilthead sea bream</name>
    <dbReference type="NCBI Taxonomy" id="8175"/>
    <lineage>
        <taxon>Eukaryota</taxon>
        <taxon>Metazoa</taxon>
        <taxon>Chordata</taxon>
        <taxon>Craniata</taxon>
        <taxon>Vertebrata</taxon>
        <taxon>Euteleostomi</taxon>
        <taxon>Actinopterygii</taxon>
        <taxon>Neopterygii</taxon>
        <taxon>Teleostei</taxon>
        <taxon>Neoteleostei</taxon>
        <taxon>Acanthomorphata</taxon>
        <taxon>Eupercaria</taxon>
        <taxon>Spariformes</taxon>
        <taxon>Sparidae</taxon>
        <taxon>Sparus</taxon>
    </lineage>
</organism>
<dbReference type="PANTHER" id="PTHR12832:SF17">
    <property type="entry name" value="T-COMPLEX PROTEIN 11-LIKE PROTEIN 2"/>
    <property type="match status" value="1"/>
</dbReference>
<protein>
    <submittedName>
        <fullName evidence="3">T-complex 11, testis-specific-like 2</fullName>
    </submittedName>
</protein>
<dbReference type="Ensembl" id="ENSSAUT00010029802.1">
    <property type="protein sequence ID" value="ENSSAUP00010028270.1"/>
    <property type="gene ID" value="ENSSAUG00010012162.1"/>
</dbReference>